<dbReference type="Pfam" id="PF13476">
    <property type="entry name" value="AAA_23"/>
    <property type="match status" value="1"/>
</dbReference>
<evidence type="ECO:0000256" key="10">
    <source>
        <dbReference type="ARBA" id="ARBA00022840"/>
    </source>
</evidence>
<keyword evidence="6" id="KW-0547">Nucleotide-binding</keyword>
<evidence type="ECO:0000313" key="16">
    <source>
        <dbReference type="EMBL" id="TVO77792.1"/>
    </source>
</evidence>
<dbReference type="PANTHER" id="PTHR32114">
    <property type="entry name" value="ABC TRANSPORTER ABCH.3"/>
    <property type="match status" value="1"/>
</dbReference>
<keyword evidence="5" id="KW-0540">Nuclease</keyword>
<keyword evidence="4" id="KW-0235">DNA replication</keyword>
<evidence type="ECO:0000256" key="6">
    <source>
        <dbReference type="ARBA" id="ARBA00022741"/>
    </source>
</evidence>
<dbReference type="GO" id="GO:0005524">
    <property type="term" value="F:ATP binding"/>
    <property type="evidence" value="ECO:0007669"/>
    <property type="project" value="UniProtKB-KW"/>
</dbReference>
<evidence type="ECO:0000256" key="13">
    <source>
        <dbReference type="ARBA" id="ARBA00055999"/>
    </source>
</evidence>
<evidence type="ECO:0000256" key="1">
    <source>
        <dbReference type="ARBA" id="ARBA00006930"/>
    </source>
</evidence>
<dbReference type="GO" id="GO:0006302">
    <property type="term" value="P:double-strand break repair"/>
    <property type="evidence" value="ECO:0007669"/>
    <property type="project" value="InterPro"/>
</dbReference>
<gene>
    <name evidence="16" type="ORF">FHP88_03050</name>
</gene>
<evidence type="ECO:0000256" key="5">
    <source>
        <dbReference type="ARBA" id="ARBA00022722"/>
    </source>
</evidence>
<comment type="similarity">
    <text evidence="1">Belongs to the SMC family. SbcC subfamily.</text>
</comment>
<keyword evidence="8" id="KW-0378">Hydrolase</keyword>
<protein>
    <recommendedName>
        <fullName evidence="3">Nuclease SbcCD subunit C</fullName>
    </recommendedName>
</protein>
<feature type="coiled-coil region" evidence="14">
    <location>
        <begin position="449"/>
        <end position="483"/>
    </location>
</feature>
<keyword evidence="10" id="KW-0067">ATP-binding</keyword>
<organism evidence="16 17">
    <name type="scientific">Sedimenticola selenatireducens</name>
    <dbReference type="NCBI Taxonomy" id="191960"/>
    <lineage>
        <taxon>Bacteria</taxon>
        <taxon>Pseudomonadati</taxon>
        <taxon>Pseudomonadota</taxon>
        <taxon>Gammaproteobacteria</taxon>
        <taxon>Chromatiales</taxon>
        <taxon>Sedimenticolaceae</taxon>
        <taxon>Sedimenticola</taxon>
    </lineage>
</organism>
<keyword evidence="7" id="KW-0255">Endonuclease</keyword>
<evidence type="ECO:0000256" key="4">
    <source>
        <dbReference type="ARBA" id="ARBA00022705"/>
    </source>
</evidence>
<keyword evidence="9" id="KW-0269">Exonuclease</keyword>
<dbReference type="SUPFAM" id="SSF52540">
    <property type="entry name" value="P-loop containing nucleoside triphosphate hydrolases"/>
    <property type="match status" value="1"/>
</dbReference>
<feature type="coiled-coil region" evidence="14">
    <location>
        <begin position="811"/>
        <end position="838"/>
    </location>
</feature>
<comment type="function">
    <text evidence="13">SbcCD cleaves DNA hairpin structures. These structures can inhibit DNA replication and are intermediates in certain DNA recombination reactions. The complex acts as a 3'-&gt;5' double strand exonuclease that can open hairpins. It also has a 5' single-strand endonuclease activity.</text>
</comment>
<dbReference type="GO" id="GO:0006260">
    <property type="term" value="P:DNA replication"/>
    <property type="evidence" value="ECO:0007669"/>
    <property type="project" value="UniProtKB-KW"/>
</dbReference>
<comment type="caution">
    <text evidence="16">The sequence shown here is derived from an EMBL/GenBank/DDBJ whole genome shotgun (WGS) entry which is preliminary data.</text>
</comment>
<dbReference type="SUPFAM" id="SSF57997">
    <property type="entry name" value="Tropomyosin"/>
    <property type="match status" value="1"/>
</dbReference>
<evidence type="ECO:0000259" key="15">
    <source>
        <dbReference type="Pfam" id="PF13476"/>
    </source>
</evidence>
<evidence type="ECO:0000256" key="11">
    <source>
        <dbReference type="ARBA" id="ARBA00023054"/>
    </source>
</evidence>
<dbReference type="GO" id="GO:0006310">
    <property type="term" value="P:DNA recombination"/>
    <property type="evidence" value="ECO:0007669"/>
    <property type="project" value="UniProtKB-KW"/>
</dbReference>
<proteinExistence type="inferred from homology"/>
<keyword evidence="12" id="KW-0233">DNA recombination</keyword>
<dbReference type="FunFam" id="3.40.50.300:FF:001446">
    <property type="entry name" value="DsDNA exonuclease SbcC"/>
    <property type="match status" value="1"/>
</dbReference>
<dbReference type="Proteomes" id="UP000316649">
    <property type="component" value="Unassembled WGS sequence"/>
</dbReference>
<keyword evidence="17" id="KW-1185">Reference proteome</keyword>
<feature type="domain" description="Rad50/SbcC-type AAA" evidence="15">
    <location>
        <begin position="5"/>
        <end position="244"/>
    </location>
</feature>
<dbReference type="GO" id="GO:0004527">
    <property type="term" value="F:exonuclease activity"/>
    <property type="evidence" value="ECO:0007669"/>
    <property type="project" value="UniProtKB-KW"/>
</dbReference>
<evidence type="ECO:0000256" key="9">
    <source>
        <dbReference type="ARBA" id="ARBA00022839"/>
    </source>
</evidence>
<dbReference type="EMBL" id="VMNH01000004">
    <property type="protein sequence ID" value="TVO77792.1"/>
    <property type="molecule type" value="Genomic_DNA"/>
</dbReference>
<dbReference type="Pfam" id="PF13558">
    <property type="entry name" value="SbcC_Walker_B"/>
    <property type="match status" value="1"/>
</dbReference>
<evidence type="ECO:0000313" key="17">
    <source>
        <dbReference type="Proteomes" id="UP000316649"/>
    </source>
</evidence>
<dbReference type="OrthoDB" id="9795626at2"/>
<reference evidence="16 17" key="1">
    <citation type="submission" date="2019-07" db="EMBL/GenBank/DDBJ databases">
        <title>The pathways for chlorine oxyanion respiration interact through the shared metabolite chlorate.</title>
        <authorList>
            <person name="Barnum T.P."/>
            <person name="Cheng Y."/>
            <person name="Hill K.A."/>
            <person name="Lucas L.N."/>
            <person name="Carlson H.K."/>
            <person name="Coates J.D."/>
        </authorList>
    </citation>
    <scope>NUCLEOTIDE SEQUENCE [LARGE SCALE GENOMIC DNA]</scope>
    <source>
        <strain evidence="16 17">BK-1</strain>
    </source>
</reference>
<feature type="coiled-coil region" evidence="14">
    <location>
        <begin position="533"/>
        <end position="690"/>
    </location>
</feature>
<name>A0A558DVP4_9GAMM</name>
<dbReference type="PANTHER" id="PTHR32114:SF2">
    <property type="entry name" value="ABC TRANSPORTER ABCH.3"/>
    <property type="match status" value="1"/>
</dbReference>
<dbReference type="RefSeq" id="WP_144357516.1">
    <property type="nucleotide sequence ID" value="NZ_VMNH01000004.1"/>
</dbReference>
<feature type="coiled-coil region" evidence="14">
    <location>
        <begin position="272"/>
        <end position="302"/>
    </location>
</feature>
<evidence type="ECO:0000256" key="12">
    <source>
        <dbReference type="ARBA" id="ARBA00023172"/>
    </source>
</evidence>
<evidence type="ECO:0000256" key="7">
    <source>
        <dbReference type="ARBA" id="ARBA00022759"/>
    </source>
</evidence>
<dbReference type="GO" id="GO:0016887">
    <property type="term" value="F:ATP hydrolysis activity"/>
    <property type="evidence" value="ECO:0007669"/>
    <property type="project" value="InterPro"/>
</dbReference>
<accession>A0A558DVP4</accession>
<dbReference type="GO" id="GO:0004519">
    <property type="term" value="F:endonuclease activity"/>
    <property type="evidence" value="ECO:0007669"/>
    <property type="project" value="UniProtKB-KW"/>
</dbReference>
<dbReference type="AlphaFoldDB" id="A0A558DVP4"/>
<dbReference type="InterPro" id="IPR027417">
    <property type="entry name" value="P-loop_NTPase"/>
</dbReference>
<dbReference type="InterPro" id="IPR038729">
    <property type="entry name" value="Rad50/SbcC_AAA"/>
</dbReference>
<dbReference type="Gene3D" id="3.40.50.300">
    <property type="entry name" value="P-loop containing nucleotide triphosphate hydrolases"/>
    <property type="match status" value="2"/>
</dbReference>
<evidence type="ECO:0000256" key="3">
    <source>
        <dbReference type="ARBA" id="ARBA00013368"/>
    </source>
</evidence>
<evidence type="ECO:0000256" key="8">
    <source>
        <dbReference type="ARBA" id="ARBA00022801"/>
    </source>
</evidence>
<evidence type="ECO:0000256" key="14">
    <source>
        <dbReference type="SAM" id="Coils"/>
    </source>
</evidence>
<sequence>MRPCSLTLTAFGPFQGSETIPFEALGENPLFLINGPTGSGKTTLLDAICFALYGRTTGDEREGSQMRCDHAPDDLLTEVDFIFELSGSRYRVRRVPEQQRPKARGEGTTTQAAEAQFWRLDPDIGEQLIVANKVTEATREIEQLTGLSVEQFRQVMVLPQGKFRELLLAESKAREAIFSQLFQTRIYRQLEEQLKVRSAGIRREVENSRKVQQGILEGIGLQQKQELLHGLSELQPAVEQALQQKSISEKDYTLALKQFEQARSISEDFQVLERLRHQRGELEKQRSKIDAKQQQLQWSEQADQIRPLMQTRDRYRLEFSVIERKLLGANQRLTDSKQRLDKSLIDVANADQLTHSLDNAKQQLSTLNGYQERAVRLEQVRIKLDSAVRTELAASAGQRKIADDYQQQSDRRLKNQQERSQLQQALSNLLDAPLQLQQITNQLGERQAIEALIVQRNEKQQQLDKAEKAGKKLASDLDRLVEQDKIIQLSWHNGQAALLARDLEIDQPCPVCGSVSHPAPATTLEPLPSELELEQSAKRVQQAQTQLTSARENYAHIKSGLESLVDQINRKQEALGDVSEQTVTQLQEHQKRLKHQAELLTKNQSTLQALETADQQLQQQVTESQSTLDEVNKQLAEARVELAAIRSELQSAEQELPEPYRQAGMLAEAIKQVRSEIERLSGAIKATQEEHQHAHGDWEAAKATSSAAEEQKIALLSAKQSSESQWMSALSKSAFKDEAHFLRALMDEATKAACKVQLQAYETAVQQNAGALKQQQFRLEGQQLPDLVVMQQALEQIAKTKAETEAHWQTLDKRLGQLQRAEQELQRIEQQCETLEKYYALIGTLSDVANGQTGDKISLQRFVLSVLLDDVLIEASHRLHLMTKGRYQLLRKEARAKGNRASGLELEVEDAYSGKCRPVATLSGGESFLAALSLALGLSDVVQAYSGGIRLDTLFIDEGFGSLDPDSLDLAIRTLIDLQASGRMVGVISHVAELKEQMPLRLDIIPSRAGSHVTLVTP</sequence>
<comment type="subunit">
    <text evidence="2">Heterodimer of SbcC and SbcD.</text>
</comment>
<evidence type="ECO:0000256" key="2">
    <source>
        <dbReference type="ARBA" id="ARBA00011322"/>
    </source>
</evidence>
<keyword evidence="11 14" id="KW-0175">Coiled coil</keyword>